<protein>
    <recommendedName>
        <fullName evidence="1">DUF5753 domain-containing protein</fullName>
    </recommendedName>
</protein>
<organism evidence="2 3">
    <name type="scientific">Lentzea waywayandensis</name>
    <dbReference type="NCBI Taxonomy" id="84724"/>
    <lineage>
        <taxon>Bacteria</taxon>
        <taxon>Bacillati</taxon>
        <taxon>Actinomycetota</taxon>
        <taxon>Actinomycetes</taxon>
        <taxon>Pseudonocardiales</taxon>
        <taxon>Pseudonocardiaceae</taxon>
        <taxon>Lentzea</taxon>
    </lineage>
</organism>
<gene>
    <name evidence="2" type="ORF">SAMN04488564_10166</name>
</gene>
<dbReference type="Pfam" id="PF19054">
    <property type="entry name" value="DUF5753"/>
    <property type="match status" value="1"/>
</dbReference>
<reference evidence="3" key="1">
    <citation type="submission" date="2016-10" db="EMBL/GenBank/DDBJ databases">
        <authorList>
            <person name="Varghese N."/>
            <person name="Submissions S."/>
        </authorList>
    </citation>
    <scope>NUCLEOTIDE SEQUENCE [LARGE SCALE GENOMIC DNA]</scope>
    <source>
        <strain evidence="3">DSM 44232</strain>
    </source>
</reference>
<dbReference type="STRING" id="84724.SAMN04488564_10166"/>
<dbReference type="InterPro" id="IPR043917">
    <property type="entry name" value="DUF5753"/>
</dbReference>
<dbReference type="SUPFAM" id="SSF47413">
    <property type="entry name" value="lambda repressor-like DNA-binding domains"/>
    <property type="match status" value="1"/>
</dbReference>
<name>A0A1I6CQ33_9PSEU</name>
<evidence type="ECO:0000313" key="3">
    <source>
        <dbReference type="Proteomes" id="UP000198583"/>
    </source>
</evidence>
<proteinExistence type="predicted"/>
<evidence type="ECO:0000313" key="2">
    <source>
        <dbReference type="EMBL" id="SFQ95280.1"/>
    </source>
</evidence>
<dbReference type="EMBL" id="FOYL01000001">
    <property type="protein sequence ID" value="SFQ95280.1"/>
    <property type="molecule type" value="Genomic_DNA"/>
</dbReference>
<dbReference type="Proteomes" id="UP000198583">
    <property type="component" value="Unassembled WGS sequence"/>
</dbReference>
<dbReference type="AlphaFoldDB" id="A0A1I6CQ33"/>
<evidence type="ECO:0000259" key="1">
    <source>
        <dbReference type="Pfam" id="PF19054"/>
    </source>
</evidence>
<dbReference type="GO" id="GO:0003677">
    <property type="term" value="F:DNA binding"/>
    <property type="evidence" value="ECO:0007669"/>
    <property type="project" value="InterPro"/>
</dbReference>
<accession>A0A1I6CQ33</accession>
<sequence>MPKRVSTVLGREFGESLRAVIQRTGLLEAQLARQVGWEHAKLSDLVNGKGGTSLEEFTFLLGLCGAAPKEYAHLRKLFLQSKERGWLQWQDGVRGQVRTLMQHEQLATGITIWSPMFVPGLLQIRAYVLAVIAAYPDIAQTDVSQIAAAREDRRNIVGRGCSFVFYVHEQALRLPVGGHEVWKEQLHDILRMSVRPYITIRIVPVAAGAHPGGDGAFTMMAFEKLEPIVYVESLNSNLFLDDKVSLNLYGKIIKAFDRIALGEEESRELITSMLT</sequence>
<dbReference type="InterPro" id="IPR010982">
    <property type="entry name" value="Lambda_DNA-bd_dom_sf"/>
</dbReference>
<keyword evidence="3" id="KW-1185">Reference proteome</keyword>
<feature type="domain" description="DUF5753" evidence="1">
    <location>
        <begin position="97"/>
        <end position="271"/>
    </location>
</feature>